<proteinExistence type="inferred from homology"/>
<gene>
    <name evidence="7" type="ORF">FYJ78_10355</name>
</gene>
<comment type="similarity">
    <text evidence="2 6">Belongs to the glycosyl hydrolase 53 family.</text>
</comment>
<sequence>MKLREWKKMLAGAAVLVLAAAASPAEAAVSVDPVPGMTDSFIRGADVSMLPDLERAGVKFYDMDGTQMDELAIMKKYGVNWIRLRIWNHPSQGGGGGAMNAKKALGVTKRAHALGMKVLLDFHYSDTWADPGHQITPTSWKNHNIEQLKADVHDFTRETLEYFADEDELPEMVQIGNEITNGMLWPVGQLPAKDDGRAFAGLVEAGLSAVHELDKAHAVKTMIHIDRGGDNALYHRFFDQLITRNGVRDFDVIGVSFYPFWNGRTKALEENLTDISARYGKEVCVAETAYGFTLDNYDRQGNLFTAKEAGMGGYRVSPQGQAQAVRDVMAAVAAVPDGRGIGVFYWEPDWVAIPDAVRDNQLSGWENLALFDKNGRALESWKVFSDVQSR</sequence>
<keyword evidence="8" id="KW-1185">Reference proteome</keyword>
<dbReference type="Gene3D" id="3.20.20.80">
    <property type="entry name" value="Glycosidases"/>
    <property type="match status" value="1"/>
</dbReference>
<keyword evidence="6" id="KW-0732">Signal</keyword>
<dbReference type="AlphaFoldDB" id="A0A6I2V1S8"/>
<feature type="signal peptide" evidence="6">
    <location>
        <begin position="1"/>
        <end position="27"/>
    </location>
</feature>
<reference evidence="7 8" key="1">
    <citation type="submission" date="2019-08" db="EMBL/GenBank/DDBJ databases">
        <title>In-depth cultivation of the pig gut microbiome towards novel bacterial diversity and tailored functional studies.</title>
        <authorList>
            <person name="Wylensek D."/>
            <person name="Hitch T.C.A."/>
            <person name="Clavel T."/>
        </authorList>
    </citation>
    <scope>NUCLEOTIDE SEQUENCE [LARGE SCALE GENOMIC DNA]</scope>
    <source>
        <strain evidence="8">WCA-380-WT-3B3</strain>
    </source>
</reference>
<evidence type="ECO:0000256" key="5">
    <source>
        <dbReference type="ARBA" id="ARBA00023295"/>
    </source>
</evidence>
<feature type="chain" id="PRO_5026378588" description="Arabinogalactan endo-beta-1,4-galactanase" evidence="6">
    <location>
        <begin position="28"/>
        <end position="390"/>
    </location>
</feature>
<dbReference type="Pfam" id="PF07745">
    <property type="entry name" value="Glyco_hydro_53"/>
    <property type="match status" value="1"/>
</dbReference>
<evidence type="ECO:0000256" key="4">
    <source>
        <dbReference type="ARBA" id="ARBA00022801"/>
    </source>
</evidence>
<evidence type="ECO:0000256" key="3">
    <source>
        <dbReference type="ARBA" id="ARBA00012556"/>
    </source>
</evidence>
<keyword evidence="5 6" id="KW-0326">Glycosidase</keyword>
<accession>A0A6I2V1S8</accession>
<dbReference type="Proteomes" id="UP000430222">
    <property type="component" value="Unassembled WGS sequence"/>
</dbReference>
<dbReference type="PANTHER" id="PTHR34983">
    <property type="entry name" value="ARABINOGALACTAN ENDO-BETA-1,4-GALACTANASE A"/>
    <property type="match status" value="1"/>
</dbReference>
<evidence type="ECO:0000256" key="2">
    <source>
        <dbReference type="ARBA" id="ARBA00010687"/>
    </source>
</evidence>
<dbReference type="EC" id="3.2.1.89" evidence="3 6"/>
<organism evidence="7 8">
    <name type="scientific">Selenomonas montiformis</name>
    <dbReference type="NCBI Taxonomy" id="2652285"/>
    <lineage>
        <taxon>Bacteria</taxon>
        <taxon>Bacillati</taxon>
        <taxon>Bacillota</taxon>
        <taxon>Negativicutes</taxon>
        <taxon>Selenomonadales</taxon>
        <taxon>Selenomonadaceae</taxon>
        <taxon>Selenomonas</taxon>
    </lineage>
</organism>
<dbReference type="EMBL" id="VUNL01000012">
    <property type="protein sequence ID" value="MSV25556.1"/>
    <property type="molecule type" value="Genomic_DNA"/>
</dbReference>
<dbReference type="GO" id="GO:0031218">
    <property type="term" value="F:arabinogalactan endo-1,4-beta-galactosidase activity"/>
    <property type="evidence" value="ECO:0007669"/>
    <property type="project" value="UniProtKB-EC"/>
</dbReference>
<dbReference type="PANTHER" id="PTHR34983:SF1">
    <property type="entry name" value="ARABINOGALACTAN ENDO-BETA-1,4-GALACTANASE A"/>
    <property type="match status" value="1"/>
</dbReference>
<protein>
    <recommendedName>
        <fullName evidence="3 6">Arabinogalactan endo-beta-1,4-galactanase</fullName>
        <ecNumber evidence="3 6">3.2.1.89</ecNumber>
    </recommendedName>
</protein>
<dbReference type="GO" id="GO:0015926">
    <property type="term" value="F:glucosidase activity"/>
    <property type="evidence" value="ECO:0007669"/>
    <property type="project" value="InterPro"/>
</dbReference>
<evidence type="ECO:0000256" key="6">
    <source>
        <dbReference type="RuleBase" id="RU361192"/>
    </source>
</evidence>
<dbReference type="InterPro" id="IPR011683">
    <property type="entry name" value="Glyco_hydro_53"/>
</dbReference>
<keyword evidence="4 6" id="KW-0378">Hydrolase</keyword>
<dbReference type="SUPFAM" id="SSF51445">
    <property type="entry name" value="(Trans)glycosidases"/>
    <property type="match status" value="1"/>
</dbReference>
<evidence type="ECO:0000313" key="7">
    <source>
        <dbReference type="EMBL" id="MSV25556.1"/>
    </source>
</evidence>
<dbReference type="RefSeq" id="WP_154621315.1">
    <property type="nucleotide sequence ID" value="NZ_VUNL01000012.1"/>
</dbReference>
<dbReference type="GO" id="GO:0045490">
    <property type="term" value="P:pectin catabolic process"/>
    <property type="evidence" value="ECO:0007669"/>
    <property type="project" value="TreeGrafter"/>
</dbReference>
<comment type="caution">
    <text evidence="7">The sequence shown here is derived from an EMBL/GenBank/DDBJ whole genome shotgun (WGS) entry which is preliminary data.</text>
</comment>
<evidence type="ECO:0000313" key="8">
    <source>
        <dbReference type="Proteomes" id="UP000430222"/>
    </source>
</evidence>
<comment type="catalytic activity">
    <reaction evidence="1 6">
        <text>The enzyme specifically hydrolyzes (1-&gt;4)-beta-D-galactosidic linkages in type I arabinogalactans.</text>
        <dbReference type="EC" id="3.2.1.89"/>
    </reaction>
</comment>
<evidence type="ECO:0000256" key="1">
    <source>
        <dbReference type="ARBA" id="ARBA00001695"/>
    </source>
</evidence>
<name>A0A6I2V1S8_9FIRM</name>
<dbReference type="InterPro" id="IPR017853">
    <property type="entry name" value="GH"/>
</dbReference>